<keyword evidence="13" id="KW-1185">Reference proteome</keyword>
<evidence type="ECO:0000259" key="11">
    <source>
        <dbReference type="Pfam" id="PF01583"/>
    </source>
</evidence>
<dbReference type="GO" id="GO:0004020">
    <property type="term" value="F:adenylylsulfate kinase activity"/>
    <property type="evidence" value="ECO:0007669"/>
    <property type="project" value="UniProtKB-EC"/>
</dbReference>
<evidence type="ECO:0000256" key="9">
    <source>
        <dbReference type="ARBA" id="ARBA00023192"/>
    </source>
</evidence>
<dbReference type="HAMAP" id="MF_00065">
    <property type="entry name" value="Adenylyl_sulf_kinase"/>
    <property type="match status" value="1"/>
</dbReference>
<evidence type="ECO:0000256" key="6">
    <source>
        <dbReference type="ARBA" id="ARBA00022741"/>
    </source>
</evidence>
<keyword evidence="7" id="KW-0418">Kinase</keyword>
<dbReference type="EMBL" id="NMUH01001749">
    <property type="protein sequence ID" value="MQL95081.1"/>
    <property type="molecule type" value="Genomic_DNA"/>
</dbReference>
<dbReference type="InterPro" id="IPR002891">
    <property type="entry name" value="APS"/>
</dbReference>
<dbReference type="GO" id="GO:0005524">
    <property type="term" value="F:ATP binding"/>
    <property type="evidence" value="ECO:0007669"/>
    <property type="project" value="UniProtKB-KW"/>
</dbReference>
<dbReference type="AlphaFoldDB" id="A0A843VEP2"/>
<keyword evidence="6" id="KW-0547">Nucleotide-binding</keyword>
<comment type="pathway">
    <text evidence="1">Sulfur metabolism; hydrogen sulfide biosynthesis; sulfite from sulfate: step 2/3.</text>
</comment>
<dbReference type="NCBIfam" id="NF003013">
    <property type="entry name" value="PRK03846.1"/>
    <property type="match status" value="1"/>
</dbReference>
<dbReference type="EC" id="2.7.1.25" evidence="3"/>
<dbReference type="CDD" id="cd02027">
    <property type="entry name" value="APSK"/>
    <property type="match status" value="1"/>
</dbReference>
<name>A0A843VEP2_COLES</name>
<dbReference type="InterPro" id="IPR059117">
    <property type="entry name" value="APS_kinase_dom"/>
</dbReference>
<dbReference type="GO" id="GO:0005737">
    <property type="term" value="C:cytoplasm"/>
    <property type="evidence" value="ECO:0007669"/>
    <property type="project" value="UniProtKB-ARBA"/>
</dbReference>
<organism evidence="12 13">
    <name type="scientific">Colocasia esculenta</name>
    <name type="common">Wild taro</name>
    <name type="synonym">Arum esculentum</name>
    <dbReference type="NCBI Taxonomy" id="4460"/>
    <lineage>
        <taxon>Eukaryota</taxon>
        <taxon>Viridiplantae</taxon>
        <taxon>Streptophyta</taxon>
        <taxon>Embryophyta</taxon>
        <taxon>Tracheophyta</taxon>
        <taxon>Spermatophyta</taxon>
        <taxon>Magnoliopsida</taxon>
        <taxon>Liliopsida</taxon>
        <taxon>Araceae</taxon>
        <taxon>Aroideae</taxon>
        <taxon>Colocasieae</taxon>
        <taxon>Colocasia</taxon>
    </lineage>
</organism>
<dbReference type="FunFam" id="3.40.50.300:FF:000629">
    <property type="entry name" value="Adenylyl-sulfate kinase"/>
    <property type="match status" value="1"/>
</dbReference>
<dbReference type="GO" id="GO:0019344">
    <property type="term" value="P:cysteine biosynthetic process"/>
    <property type="evidence" value="ECO:0007669"/>
    <property type="project" value="UniProtKB-KW"/>
</dbReference>
<accession>A0A843VEP2</accession>
<dbReference type="OrthoDB" id="506431at2759"/>
<evidence type="ECO:0000256" key="7">
    <source>
        <dbReference type="ARBA" id="ARBA00022777"/>
    </source>
</evidence>
<dbReference type="PANTHER" id="PTHR11055:SF1">
    <property type="entry name" value="PAPS SYNTHETASE, ISOFORM D"/>
    <property type="match status" value="1"/>
</dbReference>
<dbReference type="Pfam" id="PF01583">
    <property type="entry name" value="APS_kinase"/>
    <property type="match status" value="1"/>
</dbReference>
<evidence type="ECO:0000256" key="5">
    <source>
        <dbReference type="ARBA" id="ARBA00022679"/>
    </source>
</evidence>
<feature type="compositionally biased region" description="Pro residues" evidence="10">
    <location>
        <begin position="51"/>
        <end position="66"/>
    </location>
</feature>
<dbReference type="NCBIfam" id="TIGR00455">
    <property type="entry name" value="apsK"/>
    <property type="match status" value="1"/>
</dbReference>
<evidence type="ECO:0000313" key="13">
    <source>
        <dbReference type="Proteomes" id="UP000652761"/>
    </source>
</evidence>
<dbReference type="Gene3D" id="3.40.50.300">
    <property type="entry name" value="P-loop containing nucleotide triphosphate hydrolases"/>
    <property type="match status" value="1"/>
</dbReference>
<dbReference type="PANTHER" id="PTHR11055">
    <property type="entry name" value="BIFUNCTIONAL 3'-PHOSPHOADENOSINE 5'-PHOSPHOSULFATE SYNTHASE"/>
    <property type="match status" value="1"/>
</dbReference>
<proteinExistence type="inferred from homology"/>
<evidence type="ECO:0000256" key="3">
    <source>
        <dbReference type="ARBA" id="ARBA00012121"/>
    </source>
</evidence>
<evidence type="ECO:0000256" key="2">
    <source>
        <dbReference type="ARBA" id="ARBA00007008"/>
    </source>
</evidence>
<feature type="region of interest" description="Disordered" evidence="10">
    <location>
        <begin position="47"/>
        <end position="67"/>
    </location>
</feature>
<sequence length="409" mass="43969">MIESYSIVNFVFIHPKKVNCKNTRKANSSLLSLSFSLSLSLPINGLRGRSPPFPPPPTSAPSPIAPPSASRLRCSGRLLAMNAAASSALPLRCSPSPSAPRPHRLRLGILRVHRRAAAVARICPVGRGSEGLGAVVRSGALRRRVMAAAESRMGTGFVDKEEEEAVVAGGGVETSGMRSEGATVAGINKPMMSTVGRSTNIVWHECPVGKLERQKLLGQKGCVIWITGLSGSGKSTLACALSRELYCRGHLSYVLDGDNVRHGLNKDLSFKPEDRAENIRRIGEVAKLFADAGIICIASLISPYRQDRDACRAILPENAFIEVISSLHDAICNVFMDMPLEVCEARDAKGLYKLARAGKIKGFTGIDDLYEPPLDCEITIQQKDGVCPSPAAMAEQVVSYLESNGYFRA</sequence>
<reference evidence="12" key="1">
    <citation type="submission" date="2017-07" db="EMBL/GenBank/DDBJ databases">
        <title>Taro Niue Genome Assembly and Annotation.</title>
        <authorList>
            <person name="Atibalentja N."/>
            <person name="Keating K."/>
            <person name="Fields C.J."/>
        </authorList>
    </citation>
    <scope>NUCLEOTIDE SEQUENCE</scope>
    <source>
        <strain evidence="12">Niue_2</strain>
        <tissue evidence="12">Leaf</tissue>
    </source>
</reference>
<evidence type="ECO:0000256" key="8">
    <source>
        <dbReference type="ARBA" id="ARBA00022840"/>
    </source>
</evidence>
<comment type="caution">
    <text evidence="12">The sequence shown here is derived from an EMBL/GenBank/DDBJ whole genome shotgun (WGS) entry which is preliminary data.</text>
</comment>
<evidence type="ECO:0000256" key="4">
    <source>
        <dbReference type="ARBA" id="ARBA00022605"/>
    </source>
</evidence>
<keyword evidence="5" id="KW-0808">Transferase</keyword>
<dbReference type="Proteomes" id="UP000652761">
    <property type="component" value="Unassembled WGS sequence"/>
</dbReference>
<feature type="domain" description="APS kinase" evidence="11">
    <location>
        <begin position="220"/>
        <end position="380"/>
    </location>
</feature>
<evidence type="ECO:0000313" key="12">
    <source>
        <dbReference type="EMBL" id="MQL95081.1"/>
    </source>
</evidence>
<comment type="similarity">
    <text evidence="2">Belongs to the APS kinase family.</text>
</comment>
<dbReference type="SUPFAM" id="SSF52540">
    <property type="entry name" value="P-loop containing nucleoside triphosphate hydrolases"/>
    <property type="match status" value="1"/>
</dbReference>
<keyword evidence="8" id="KW-0067">ATP-binding</keyword>
<dbReference type="InterPro" id="IPR027417">
    <property type="entry name" value="P-loop_NTPase"/>
</dbReference>
<dbReference type="GO" id="GO:0000103">
    <property type="term" value="P:sulfate assimilation"/>
    <property type="evidence" value="ECO:0007669"/>
    <property type="project" value="InterPro"/>
</dbReference>
<evidence type="ECO:0000256" key="10">
    <source>
        <dbReference type="SAM" id="MobiDB-lite"/>
    </source>
</evidence>
<evidence type="ECO:0000256" key="1">
    <source>
        <dbReference type="ARBA" id="ARBA00004806"/>
    </source>
</evidence>
<protein>
    <recommendedName>
        <fullName evidence="3">adenylyl-sulfate kinase</fullName>
        <ecNumber evidence="3">2.7.1.25</ecNumber>
    </recommendedName>
</protein>
<gene>
    <name evidence="12" type="ORF">Taro_027749</name>
</gene>
<keyword evidence="4" id="KW-0028">Amino-acid biosynthesis</keyword>
<keyword evidence="9" id="KW-0198">Cysteine biosynthesis</keyword>